<evidence type="ECO:0008006" key="5">
    <source>
        <dbReference type="Google" id="ProtNLM"/>
    </source>
</evidence>
<feature type="compositionally biased region" description="Polar residues" evidence="1">
    <location>
        <begin position="23"/>
        <end position="38"/>
    </location>
</feature>
<evidence type="ECO:0000256" key="1">
    <source>
        <dbReference type="SAM" id="MobiDB-lite"/>
    </source>
</evidence>
<feature type="compositionally biased region" description="Acidic residues" evidence="1">
    <location>
        <begin position="55"/>
        <end position="64"/>
    </location>
</feature>
<evidence type="ECO:0000313" key="3">
    <source>
        <dbReference type="EMBL" id="KAH6594489.1"/>
    </source>
</evidence>
<dbReference type="Proteomes" id="UP001648503">
    <property type="component" value="Unassembled WGS sequence"/>
</dbReference>
<protein>
    <recommendedName>
        <fullName evidence="5">Secreted protein</fullName>
    </recommendedName>
</protein>
<feature type="chain" id="PRO_5045595963" description="Secreted protein" evidence="2">
    <location>
        <begin position="19"/>
        <end position="126"/>
    </location>
</feature>
<evidence type="ECO:0000313" key="4">
    <source>
        <dbReference type="Proteomes" id="UP001648503"/>
    </source>
</evidence>
<proteinExistence type="predicted"/>
<dbReference type="PROSITE" id="PS51257">
    <property type="entry name" value="PROKAR_LIPOPROTEIN"/>
    <property type="match status" value="1"/>
</dbReference>
<organism evidence="3 4">
    <name type="scientific">Batrachochytrium salamandrivorans</name>
    <dbReference type="NCBI Taxonomy" id="1357716"/>
    <lineage>
        <taxon>Eukaryota</taxon>
        <taxon>Fungi</taxon>
        <taxon>Fungi incertae sedis</taxon>
        <taxon>Chytridiomycota</taxon>
        <taxon>Chytridiomycota incertae sedis</taxon>
        <taxon>Chytridiomycetes</taxon>
        <taxon>Rhizophydiales</taxon>
        <taxon>Rhizophydiales incertae sedis</taxon>
        <taxon>Batrachochytrium</taxon>
    </lineage>
</organism>
<feature type="signal peptide" evidence="2">
    <location>
        <begin position="1"/>
        <end position="18"/>
    </location>
</feature>
<comment type="caution">
    <text evidence="3">The sequence shown here is derived from an EMBL/GenBank/DDBJ whole genome shotgun (WGS) entry which is preliminary data.</text>
</comment>
<name>A0ABQ8FCE5_9FUNG</name>
<sequence length="126" mass="13241">MKASILTVFSLLVASCSAVRIPPSNSDASTRSHASNSEGQRHHGSIGPHSGNDDPVGDDSDDDSGSSFKDSDLLPNTPDTMNHGNRKPHSGNDDPVGDESDDDSGSSFKDSDLLPDASDTVDHHDR</sequence>
<gene>
    <name evidence="3" type="ORF">BASA50_006587</name>
</gene>
<feature type="compositionally biased region" description="Acidic residues" evidence="1">
    <location>
        <begin position="95"/>
        <end position="104"/>
    </location>
</feature>
<reference evidence="3 4" key="1">
    <citation type="submission" date="2021-02" db="EMBL/GenBank/DDBJ databases">
        <title>Variation within the Batrachochytrium salamandrivorans European outbreak.</title>
        <authorList>
            <person name="Kelly M."/>
            <person name="Pasmans F."/>
            <person name="Shea T.P."/>
            <person name="Munoz J.F."/>
            <person name="Carranza S."/>
            <person name="Cuomo C.A."/>
            <person name="Martel A."/>
        </authorList>
    </citation>
    <scope>NUCLEOTIDE SEQUENCE [LARGE SCALE GENOMIC DNA]</scope>
    <source>
        <strain evidence="3 4">AMFP18/2</strain>
    </source>
</reference>
<evidence type="ECO:0000256" key="2">
    <source>
        <dbReference type="SAM" id="SignalP"/>
    </source>
</evidence>
<dbReference type="EMBL" id="JAFCIX010000333">
    <property type="protein sequence ID" value="KAH6594489.1"/>
    <property type="molecule type" value="Genomic_DNA"/>
</dbReference>
<feature type="region of interest" description="Disordered" evidence="1">
    <location>
        <begin position="20"/>
        <end position="126"/>
    </location>
</feature>
<keyword evidence="4" id="KW-1185">Reference proteome</keyword>
<keyword evidence="2" id="KW-0732">Signal</keyword>
<accession>A0ABQ8FCE5</accession>